<dbReference type="Proteomes" id="UP001054945">
    <property type="component" value="Unassembled WGS sequence"/>
</dbReference>
<evidence type="ECO:0000313" key="2">
    <source>
        <dbReference type="EMBL" id="GIY17006.1"/>
    </source>
</evidence>
<reference evidence="2 3" key="1">
    <citation type="submission" date="2021-06" db="EMBL/GenBank/DDBJ databases">
        <title>Caerostris extrusa draft genome.</title>
        <authorList>
            <person name="Kono N."/>
            <person name="Arakawa K."/>
        </authorList>
    </citation>
    <scope>NUCLEOTIDE SEQUENCE [LARGE SCALE GENOMIC DNA]</scope>
</reference>
<comment type="caution">
    <text evidence="2">The sequence shown here is derived from an EMBL/GenBank/DDBJ whole genome shotgun (WGS) entry which is preliminary data.</text>
</comment>
<gene>
    <name evidence="2" type="ORF">CEXT_528111</name>
</gene>
<organism evidence="2 3">
    <name type="scientific">Caerostris extrusa</name>
    <name type="common">Bark spider</name>
    <name type="synonym">Caerostris bankana</name>
    <dbReference type="NCBI Taxonomy" id="172846"/>
    <lineage>
        <taxon>Eukaryota</taxon>
        <taxon>Metazoa</taxon>
        <taxon>Ecdysozoa</taxon>
        <taxon>Arthropoda</taxon>
        <taxon>Chelicerata</taxon>
        <taxon>Arachnida</taxon>
        <taxon>Araneae</taxon>
        <taxon>Araneomorphae</taxon>
        <taxon>Entelegynae</taxon>
        <taxon>Araneoidea</taxon>
        <taxon>Araneidae</taxon>
        <taxon>Caerostris</taxon>
    </lineage>
</organism>
<dbReference type="EMBL" id="BPLR01007450">
    <property type="protein sequence ID" value="GIY17006.1"/>
    <property type="molecule type" value="Genomic_DNA"/>
</dbReference>
<dbReference type="AlphaFoldDB" id="A0AAV4R9L7"/>
<proteinExistence type="predicted"/>
<name>A0AAV4R9L7_CAEEX</name>
<evidence type="ECO:0000313" key="3">
    <source>
        <dbReference type="Proteomes" id="UP001054945"/>
    </source>
</evidence>
<keyword evidence="3" id="KW-1185">Reference proteome</keyword>
<sequence length="125" mass="13451">MYRYYVTKRFHRDHRSLITSKGGKEGVGSVGSRGQPHAPNNSHVAPATDDNLGTAPTLGRCPPPTNGKARCRRWCAPSPPRASLSKEKDEINNPHASGLYNPQNNEPGKPSAAPASKVENAVANR</sequence>
<protein>
    <submittedName>
        <fullName evidence="2">Uncharacterized protein</fullName>
    </submittedName>
</protein>
<accession>A0AAV4R9L7</accession>
<evidence type="ECO:0000256" key="1">
    <source>
        <dbReference type="SAM" id="MobiDB-lite"/>
    </source>
</evidence>
<feature type="region of interest" description="Disordered" evidence="1">
    <location>
        <begin position="12"/>
        <end position="125"/>
    </location>
</feature>